<evidence type="ECO:0000313" key="1">
    <source>
        <dbReference type="EMBL" id="GEU75147.1"/>
    </source>
</evidence>
<dbReference type="EMBL" id="BKCJ010007024">
    <property type="protein sequence ID" value="GEU75147.1"/>
    <property type="molecule type" value="Genomic_DNA"/>
</dbReference>
<accession>A0A6L2MP85</accession>
<protein>
    <recommendedName>
        <fullName evidence="2">Reverse transcriptase domain-containing protein</fullName>
    </recommendedName>
</protein>
<reference evidence="1" key="1">
    <citation type="journal article" date="2019" name="Sci. Rep.">
        <title>Draft genome of Tanacetum cinerariifolium, the natural source of mosquito coil.</title>
        <authorList>
            <person name="Yamashiro T."/>
            <person name="Shiraishi A."/>
            <person name="Satake H."/>
            <person name="Nakayama K."/>
        </authorList>
    </citation>
    <scope>NUCLEOTIDE SEQUENCE</scope>
</reference>
<dbReference type="AlphaFoldDB" id="A0A6L2MP85"/>
<comment type="caution">
    <text evidence="1">The sequence shown here is derived from an EMBL/GenBank/DDBJ whole genome shotgun (WGS) entry which is preliminary data.</text>
</comment>
<organism evidence="1">
    <name type="scientific">Tanacetum cinerariifolium</name>
    <name type="common">Dalmatian daisy</name>
    <name type="synonym">Chrysanthemum cinerariifolium</name>
    <dbReference type="NCBI Taxonomy" id="118510"/>
    <lineage>
        <taxon>Eukaryota</taxon>
        <taxon>Viridiplantae</taxon>
        <taxon>Streptophyta</taxon>
        <taxon>Embryophyta</taxon>
        <taxon>Tracheophyta</taxon>
        <taxon>Spermatophyta</taxon>
        <taxon>Magnoliopsida</taxon>
        <taxon>eudicotyledons</taxon>
        <taxon>Gunneridae</taxon>
        <taxon>Pentapetalae</taxon>
        <taxon>asterids</taxon>
        <taxon>campanulids</taxon>
        <taxon>Asterales</taxon>
        <taxon>Asteraceae</taxon>
        <taxon>Asteroideae</taxon>
        <taxon>Anthemideae</taxon>
        <taxon>Anthemidinae</taxon>
        <taxon>Tanacetum</taxon>
    </lineage>
</organism>
<name>A0A6L2MP85_TANCI</name>
<sequence>MNVLHVRVVFCVRVALRVRVALYVQVVLCVRVALRVGFALHVRVILCVRVVALRAGAALHVECHWNTNVEGHNMFKVFSKLKILKKPLRKLLHDQDKWNVSGPHLQEVAANSASNMVREVTIEEIKAAMFAIGDDKSPGPDGYTSAFFKKGWSIVGPDVCNAVRDFFSNGCLLKEINHTFLPLFRRWISDNILITQELMHRYHRNRGPLRCAFKIDIQKRMTWWIGAFWRIFLPDLAFIKAGSYFRLFRYHKHCEDLELINVCFADDLFIFACGDLDLDRVIMEALDEFKMVSGVVLSIPKSMTYFCNVVHHVKLAILIIMPFSEGELPVKYLRVPLISSRLLNRDCKMLVEKAKNQIAHIDITREGYHINTCVADLVSNGSWYWSQSWLLKAPNLGLILIPVLDEFRADLWQWRDLHVSILDFLFQKHGKR</sequence>
<proteinExistence type="predicted"/>
<evidence type="ECO:0008006" key="2">
    <source>
        <dbReference type="Google" id="ProtNLM"/>
    </source>
</evidence>
<dbReference type="PANTHER" id="PTHR33116:SF84">
    <property type="entry name" value="RNA-DIRECTED DNA POLYMERASE"/>
    <property type="match status" value="1"/>
</dbReference>
<gene>
    <name evidence="1" type="ORF">Tci_047125</name>
</gene>
<dbReference type="PANTHER" id="PTHR33116">
    <property type="entry name" value="REVERSE TRANSCRIPTASE ZINC-BINDING DOMAIN-CONTAINING PROTEIN-RELATED-RELATED"/>
    <property type="match status" value="1"/>
</dbReference>